<accession>A0ACC3SQX6</accession>
<name>A0ACC3SQX6_LIPKO</name>
<sequence length="299" mass="33484">MYSAKLAFALLLFLVVIDTAFHRPTFTLYSTVILAHLSMFYAVAIPRRPRKIVKPDRFQEFALLERIKINHNVAIYRFALPHQSDILGIPSGQHISVMATVDGNEAVRSYTPISTDDNRGYFDLLVKSYPQGRVSTFIARLEVGQTIRVRGPKGHMIYKKGLARAIGMIAGGTGITPMLSIIRAVLNNPSDRTKISLIYANVKENDILLRDKLDDLATKHSKIFKVHYVLSNPDEGWQGSSGFVTLDMIKMWLPCPGKDIKILLCGPPPMMTAMAQLTNEIGYGKSRYPSKPDDVVFLF</sequence>
<protein>
    <submittedName>
        <fullName evidence="1">Uncharacterized protein</fullName>
    </submittedName>
</protein>
<reference evidence="2" key="1">
    <citation type="journal article" date="2024" name="Front. Bioeng. Biotechnol.">
        <title>Genome-scale model development and genomic sequencing of the oleaginous clade Lipomyces.</title>
        <authorList>
            <person name="Czajka J.J."/>
            <person name="Han Y."/>
            <person name="Kim J."/>
            <person name="Mondo S.J."/>
            <person name="Hofstad B.A."/>
            <person name="Robles A."/>
            <person name="Haridas S."/>
            <person name="Riley R."/>
            <person name="LaButti K."/>
            <person name="Pangilinan J."/>
            <person name="Andreopoulos W."/>
            <person name="Lipzen A."/>
            <person name="Yan J."/>
            <person name="Wang M."/>
            <person name="Ng V."/>
            <person name="Grigoriev I.V."/>
            <person name="Spatafora J.W."/>
            <person name="Magnuson J.K."/>
            <person name="Baker S.E."/>
            <person name="Pomraning K.R."/>
        </authorList>
    </citation>
    <scope>NUCLEOTIDE SEQUENCE [LARGE SCALE GENOMIC DNA]</scope>
    <source>
        <strain evidence="2">CBS 7786</strain>
    </source>
</reference>
<dbReference type="Proteomes" id="UP001433508">
    <property type="component" value="Unassembled WGS sequence"/>
</dbReference>
<comment type="caution">
    <text evidence="1">The sequence shown here is derived from an EMBL/GenBank/DDBJ whole genome shotgun (WGS) entry which is preliminary data.</text>
</comment>
<evidence type="ECO:0000313" key="2">
    <source>
        <dbReference type="Proteomes" id="UP001433508"/>
    </source>
</evidence>
<organism evidence="1 2">
    <name type="scientific">Lipomyces kononenkoae</name>
    <name type="common">Yeast</name>
    <dbReference type="NCBI Taxonomy" id="34357"/>
    <lineage>
        <taxon>Eukaryota</taxon>
        <taxon>Fungi</taxon>
        <taxon>Dikarya</taxon>
        <taxon>Ascomycota</taxon>
        <taxon>Saccharomycotina</taxon>
        <taxon>Lipomycetes</taxon>
        <taxon>Lipomycetales</taxon>
        <taxon>Lipomycetaceae</taxon>
        <taxon>Lipomyces</taxon>
    </lineage>
</organism>
<proteinExistence type="predicted"/>
<gene>
    <name evidence="1" type="ORF">V1525DRAFT_88833</name>
</gene>
<keyword evidence="2" id="KW-1185">Reference proteome</keyword>
<dbReference type="EMBL" id="MU971526">
    <property type="protein sequence ID" value="KAK9234045.1"/>
    <property type="molecule type" value="Genomic_DNA"/>
</dbReference>
<evidence type="ECO:0000313" key="1">
    <source>
        <dbReference type="EMBL" id="KAK9234045.1"/>
    </source>
</evidence>